<feature type="transmembrane region" description="Helical" evidence="1">
    <location>
        <begin position="12"/>
        <end position="33"/>
    </location>
</feature>
<dbReference type="RefSeq" id="WP_244411380.1">
    <property type="nucleotide sequence ID" value="NZ_AP025564.1"/>
</dbReference>
<keyword evidence="1" id="KW-0472">Membrane</keyword>
<dbReference type="InterPro" id="IPR023365">
    <property type="entry name" value="Sortase_dom-sf"/>
</dbReference>
<evidence type="ECO:0000313" key="3">
    <source>
        <dbReference type="Proteomes" id="UP001320544"/>
    </source>
</evidence>
<evidence type="ECO:0008006" key="4">
    <source>
        <dbReference type="Google" id="ProtNLM"/>
    </source>
</evidence>
<evidence type="ECO:0000256" key="1">
    <source>
        <dbReference type="SAM" id="Phobius"/>
    </source>
</evidence>
<dbReference type="Gene3D" id="2.40.260.10">
    <property type="entry name" value="Sortase"/>
    <property type="match status" value="1"/>
</dbReference>
<dbReference type="EMBL" id="AP025564">
    <property type="protein sequence ID" value="BDE94853.1"/>
    <property type="molecule type" value="Genomic_DNA"/>
</dbReference>
<keyword evidence="3" id="KW-1185">Reference proteome</keyword>
<protein>
    <recommendedName>
        <fullName evidence="4">Sortase B</fullName>
    </recommendedName>
</protein>
<reference evidence="2 3" key="1">
    <citation type="submission" date="2022-01" db="EMBL/GenBank/DDBJ databases">
        <title>Novel bile acid biosynthetic pathways are enriched in the microbiome of centenarians.</title>
        <authorList>
            <person name="Sato Y."/>
            <person name="Atarashi K."/>
            <person name="Plichta R.D."/>
            <person name="Arai Y."/>
            <person name="Sasajima S."/>
            <person name="Kearney M.S."/>
            <person name="Suda W."/>
            <person name="Takeshita K."/>
            <person name="Sasaki T."/>
            <person name="Okamoto S."/>
            <person name="Skelly N.A."/>
            <person name="Okamura Y."/>
            <person name="Vlamakis H."/>
            <person name="Li Y."/>
            <person name="Tanoue T."/>
            <person name="Takei H."/>
            <person name="Nittono H."/>
            <person name="Narushima S."/>
            <person name="Irie J."/>
            <person name="Itoh H."/>
            <person name="Moriya K."/>
            <person name="Sugiura Y."/>
            <person name="Suematsu M."/>
            <person name="Moritoki N."/>
            <person name="Shibata S."/>
            <person name="Littman R.D."/>
            <person name="Fischbach A.M."/>
            <person name="Uwamino Y."/>
            <person name="Inoue T."/>
            <person name="Honda A."/>
            <person name="Hattori M."/>
            <person name="Murai T."/>
            <person name="Xavier J.R."/>
            <person name="Hirose N."/>
            <person name="Honda K."/>
        </authorList>
    </citation>
    <scope>NUCLEOTIDE SEQUENCE [LARGE SCALE GENOMIC DNA]</scope>
    <source>
        <strain evidence="2 3">CE91-St30</strain>
    </source>
</reference>
<keyword evidence="1" id="KW-1133">Transmembrane helix</keyword>
<dbReference type="CDD" id="cd05826">
    <property type="entry name" value="Sortase_B"/>
    <property type="match status" value="1"/>
</dbReference>
<accession>A0ABN6MCB9</accession>
<name>A0ABN6MCB9_9ACTN</name>
<proteinExistence type="predicted"/>
<dbReference type="SUPFAM" id="SSF63817">
    <property type="entry name" value="Sortase"/>
    <property type="match status" value="1"/>
</dbReference>
<gene>
    <name evidence="2" type="ORF">CE91St30_01860</name>
</gene>
<keyword evidence="1" id="KW-0812">Transmembrane</keyword>
<dbReference type="PROSITE" id="PS51257">
    <property type="entry name" value="PROKAR_LIPOPROTEIN"/>
    <property type="match status" value="1"/>
</dbReference>
<evidence type="ECO:0000313" key="2">
    <source>
        <dbReference type="EMBL" id="BDE94853.1"/>
    </source>
</evidence>
<sequence length="243" mass="26334">MPRKKKGRVLNAILLVVAAACIAVAAAIFAMYACQDGAYEALSEQAAPQSGEGGVDWDALLQQNPETVAWLSVEGTDIDYPVVQPGEGKPSDWYLHHDFWGNPSPVGSLYLDRRADADGRHMLVFGHHMGLSGQMFSPIYDTYKQEKFVGIGAAHWSTPDGGTVDFEPAMAMSVDMSYAPIQTFEFGTVDELQSWLEELSHDATAVSPELDAMTGDASRVLTLVTCSSAWSGQRARTLLVFVA</sequence>
<dbReference type="Proteomes" id="UP001320544">
    <property type="component" value="Chromosome"/>
</dbReference>
<organism evidence="2 3">
    <name type="scientific">Raoultibacter timonensis</name>
    <dbReference type="NCBI Taxonomy" id="1907662"/>
    <lineage>
        <taxon>Bacteria</taxon>
        <taxon>Bacillati</taxon>
        <taxon>Actinomycetota</taxon>
        <taxon>Coriobacteriia</taxon>
        <taxon>Eggerthellales</taxon>
        <taxon>Eggerthellaceae</taxon>
        <taxon>Raoultibacter</taxon>
    </lineage>
</organism>
<dbReference type="InterPro" id="IPR009835">
    <property type="entry name" value="SrtB"/>
</dbReference>